<keyword evidence="4" id="KW-1185">Reference proteome</keyword>
<protein>
    <recommendedName>
        <fullName evidence="2">CEP76 C2 domain-containing protein</fullName>
    </recommendedName>
</protein>
<evidence type="ECO:0000259" key="2">
    <source>
        <dbReference type="Pfam" id="PF15627"/>
    </source>
</evidence>
<sequence>MEGGEGSISPENESPSCQVDLKSSIDNLIQEVATQEAIGSVDPNALVTQLLNSASVQSMLQRVSVGSKGHKNRQGLTSNLPPQVQEKMVPGHRYLYVHVGGGRAFVDHLEEEKNKTSSQSTLLIILQFMSQRQGQEFNV</sequence>
<reference evidence="3 4" key="1">
    <citation type="submission" date="2018-04" db="EMBL/GenBank/DDBJ databases">
        <authorList>
            <person name="Zhang X."/>
            <person name="Yuan J."/>
            <person name="Li F."/>
            <person name="Xiang J."/>
        </authorList>
    </citation>
    <scope>NUCLEOTIDE SEQUENCE [LARGE SCALE GENOMIC DNA]</scope>
    <source>
        <tissue evidence="3">Muscle</tissue>
    </source>
</reference>
<evidence type="ECO:0000313" key="3">
    <source>
        <dbReference type="EMBL" id="ROT69938.1"/>
    </source>
</evidence>
<dbReference type="OrthoDB" id="5527234at2759"/>
<proteinExistence type="predicted"/>
<accession>A0A423T0X8</accession>
<dbReference type="Pfam" id="PF15627">
    <property type="entry name" value="CEP76-C2"/>
    <property type="match status" value="1"/>
</dbReference>
<feature type="region of interest" description="Disordered" evidence="1">
    <location>
        <begin position="64"/>
        <end position="83"/>
    </location>
</feature>
<evidence type="ECO:0000313" key="4">
    <source>
        <dbReference type="Proteomes" id="UP000283509"/>
    </source>
</evidence>
<comment type="caution">
    <text evidence="3">The sequence shown here is derived from an EMBL/GenBank/DDBJ whole genome shotgun (WGS) entry which is preliminary data.</text>
</comment>
<reference evidence="3 4" key="2">
    <citation type="submission" date="2019-01" db="EMBL/GenBank/DDBJ databases">
        <title>The decoding of complex shrimp genome reveals the adaptation for benthos swimmer, frequently molting mechanism and breeding impact on genome.</title>
        <authorList>
            <person name="Sun Y."/>
            <person name="Gao Y."/>
            <person name="Yu Y."/>
        </authorList>
    </citation>
    <scope>NUCLEOTIDE SEQUENCE [LARGE SCALE GENOMIC DNA]</scope>
    <source>
        <tissue evidence="3">Muscle</tissue>
    </source>
</reference>
<organism evidence="3 4">
    <name type="scientific">Penaeus vannamei</name>
    <name type="common">Whiteleg shrimp</name>
    <name type="synonym">Litopenaeus vannamei</name>
    <dbReference type="NCBI Taxonomy" id="6689"/>
    <lineage>
        <taxon>Eukaryota</taxon>
        <taxon>Metazoa</taxon>
        <taxon>Ecdysozoa</taxon>
        <taxon>Arthropoda</taxon>
        <taxon>Crustacea</taxon>
        <taxon>Multicrustacea</taxon>
        <taxon>Malacostraca</taxon>
        <taxon>Eumalacostraca</taxon>
        <taxon>Eucarida</taxon>
        <taxon>Decapoda</taxon>
        <taxon>Dendrobranchiata</taxon>
        <taxon>Penaeoidea</taxon>
        <taxon>Penaeidae</taxon>
        <taxon>Penaeus</taxon>
    </lineage>
</organism>
<dbReference type="EMBL" id="QCYY01002497">
    <property type="protein sequence ID" value="ROT69938.1"/>
    <property type="molecule type" value="Genomic_DNA"/>
</dbReference>
<dbReference type="AlphaFoldDB" id="A0A423T0X8"/>
<name>A0A423T0X8_PENVA</name>
<dbReference type="InterPro" id="IPR028926">
    <property type="entry name" value="CEP76-C2"/>
</dbReference>
<feature type="domain" description="CEP76 C2" evidence="2">
    <location>
        <begin position="90"/>
        <end position="133"/>
    </location>
</feature>
<gene>
    <name evidence="3" type="ORF">C7M84_011823</name>
</gene>
<evidence type="ECO:0000256" key="1">
    <source>
        <dbReference type="SAM" id="MobiDB-lite"/>
    </source>
</evidence>
<dbReference type="Proteomes" id="UP000283509">
    <property type="component" value="Unassembled WGS sequence"/>
</dbReference>